<dbReference type="Proteomes" id="UP000182573">
    <property type="component" value="Unassembled WGS sequence"/>
</dbReference>
<dbReference type="STRING" id="28442.SAMN05443574_10510"/>
<dbReference type="CDD" id="cd16148">
    <property type="entry name" value="sulfatase_like"/>
    <property type="match status" value="1"/>
</dbReference>
<dbReference type="SUPFAM" id="SSF53649">
    <property type="entry name" value="Alkaline phosphatase-like"/>
    <property type="match status" value="1"/>
</dbReference>
<gene>
    <name evidence="2" type="ORF">SAMN05443574_10510</name>
</gene>
<organism evidence="2 3">
    <name type="scientific">Haloarcula vallismortis</name>
    <name type="common">Halobacterium vallismortis</name>
    <dbReference type="NCBI Taxonomy" id="28442"/>
    <lineage>
        <taxon>Archaea</taxon>
        <taxon>Methanobacteriati</taxon>
        <taxon>Methanobacteriota</taxon>
        <taxon>Stenosarchaea group</taxon>
        <taxon>Halobacteria</taxon>
        <taxon>Halobacteriales</taxon>
        <taxon>Haloarculaceae</taxon>
        <taxon>Haloarcula</taxon>
    </lineage>
</organism>
<dbReference type="PANTHER" id="PTHR43751">
    <property type="entry name" value="SULFATASE"/>
    <property type="match status" value="1"/>
</dbReference>
<reference evidence="2 3" key="1">
    <citation type="submission" date="2016-10" db="EMBL/GenBank/DDBJ databases">
        <authorList>
            <person name="de Groot N.N."/>
        </authorList>
    </citation>
    <scope>NUCLEOTIDE SEQUENCE [LARGE SCALE GENOMIC DNA]</scope>
    <source>
        <strain evidence="2 3">DSM 3756</strain>
    </source>
</reference>
<dbReference type="PANTHER" id="PTHR43751:SF3">
    <property type="entry name" value="SULFATASE N-TERMINAL DOMAIN-CONTAINING PROTEIN"/>
    <property type="match status" value="1"/>
</dbReference>
<dbReference type="Pfam" id="PF00884">
    <property type="entry name" value="Sulfatase"/>
    <property type="match status" value="1"/>
</dbReference>
<dbReference type="AlphaFoldDB" id="A0A1H2UWS3"/>
<feature type="domain" description="Sulfatase N-terminal" evidence="1">
    <location>
        <begin position="4"/>
        <end position="349"/>
    </location>
</feature>
<evidence type="ECO:0000313" key="2">
    <source>
        <dbReference type="EMBL" id="SDW60540.1"/>
    </source>
</evidence>
<evidence type="ECO:0000313" key="3">
    <source>
        <dbReference type="Proteomes" id="UP000182573"/>
    </source>
</evidence>
<dbReference type="RefSeq" id="WP_049919736.1">
    <property type="nucleotide sequence ID" value="NZ_FNOF01000005.1"/>
</dbReference>
<dbReference type="InterPro" id="IPR017850">
    <property type="entry name" value="Alkaline_phosphatase_core_sf"/>
</dbReference>
<dbReference type="EMBL" id="FNOF01000005">
    <property type="protein sequence ID" value="SDW60540.1"/>
    <property type="molecule type" value="Genomic_DNA"/>
</dbReference>
<proteinExistence type="predicted"/>
<accession>A0A1H2UWS3</accession>
<protein>
    <submittedName>
        <fullName evidence="2">Arylsulfatase A</fullName>
    </submittedName>
</protein>
<dbReference type="InterPro" id="IPR000917">
    <property type="entry name" value="Sulfatase_N"/>
</dbReference>
<dbReference type="InterPro" id="IPR052701">
    <property type="entry name" value="GAG_Ulvan_Degrading_Sulfatases"/>
</dbReference>
<evidence type="ECO:0000259" key="1">
    <source>
        <dbReference type="Pfam" id="PF00884"/>
    </source>
</evidence>
<name>A0A1H2UWS3_HALVA</name>
<dbReference type="Gene3D" id="3.40.720.10">
    <property type="entry name" value="Alkaline Phosphatase, subunit A"/>
    <property type="match status" value="1"/>
</dbReference>
<sequence>MTDQNVVLIVMDTARARECYGLVEDEPAVTDEENSLLSTESFTSTFTSAPWTLPSHASLFTGTSPSKHGAHAGHKHLNETLLTVPELLQNQGYETVAISNNTWISEEFGFGRGFETFYKTWQYVQSDTDLGRIARQEEGFDKIRRAGKALFDGDPLTNIANAVYGQFFRKTDDDGAARTNAWIEAWLGDRDDSRPFFLFVNYLEPHLEYRPPKAHAVEHLPAGVTYEEAMEVSQDAWGYTADTVELTDEDFEILRALYRAEIAYLEEKIEEVVDLLKAEDEWEDTLFIVTSDHGENIGDHGLMDHQYALYDTLLHVPLFVHGGPFEEGEIDDLVQLVDLPPTILDVLDIDAPAARDQFQGISFHPDADETREYAIAEYIAPQPSMDALEKRVGDLPEHVHTYDRSLRAIRTDRYKYIRGSDGTTELYDVQVDPGETNDLSDTHEDVVADLDTTLDEWLDSFEQADPTGATTMSADAKDRLEDLGYLQD</sequence>